<organism evidence="7 8">
    <name type="scientific">Geosporobacter ferrireducens</name>
    <dbReference type="NCBI Taxonomy" id="1424294"/>
    <lineage>
        <taxon>Bacteria</taxon>
        <taxon>Bacillati</taxon>
        <taxon>Bacillota</taxon>
        <taxon>Clostridia</taxon>
        <taxon>Peptostreptococcales</taxon>
        <taxon>Thermotaleaceae</taxon>
        <taxon>Geosporobacter</taxon>
    </lineage>
</organism>
<dbReference type="RefSeq" id="WP_069976147.1">
    <property type="nucleotide sequence ID" value="NZ_CP017269.1"/>
</dbReference>
<dbReference type="STRING" id="1424294.Gferi_10315"/>
<dbReference type="AlphaFoldDB" id="A0A1D8GGD1"/>
<dbReference type="Gene3D" id="1.10.10.10">
    <property type="entry name" value="Winged helix-like DNA-binding domain superfamily/Winged helix DNA-binding domain"/>
    <property type="match status" value="1"/>
</dbReference>
<evidence type="ECO:0000313" key="7">
    <source>
        <dbReference type="EMBL" id="AOT69943.1"/>
    </source>
</evidence>
<dbReference type="NCBIfam" id="TIGR02937">
    <property type="entry name" value="sigma70-ECF"/>
    <property type="match status" value="1"/>
</dbReference>
<feature type="domain" description="RNA polymerase sigma-70 region 2" evidence="5">
    <location>
        <begin position="21"/>
        <end position="79"/>
    </location>
</feature>
<dbReference type="GO" id="GO:0006352">
    <property type="term" value="P:DNA-templated transcription initiation"/>
    <property type="evidence" value="ECO:0007669"/>
    <property type="project" value="InterPro"/>
</dbReference>
<evidence type="ECO:0000256" key="3">
    <source>
        <dbReference type="ARBA" id="ARBA00023082"/>
    </source>
</evidence>
<evidence type="ECO:0000256" key="2">
    <source>
        <dbReference type="ARBA" id="ARBA00023015"/>
    </source>
</evidence>
<dbReference type="InterPro" id="IPR039425">
    <property type="entry name" value="RNA_pol_sigma-70-like"/>
</dbReference>
<dbReference type="OrthoDB" id="9784984at2"/>
<dbReference type="CDD" id="cd06171">
    <property type="entry name" value="Sigma70_r4"/>
    <property type="match status" value="1"/>
</dbReference>
<dbReference type="PANTHER" id="PTHR43133:SF51">
    <property type="entry name" value="RNA POLYMERASE SIGMA FACTOR"/>
    <property type="match status" value="1"/>
</dbReference>
<dbReference type="Pfam" id="PF04542">
    <property type="entry name" value="Sigma70_r2"/>
    <property type="match status" value="1"/>
</dbReference>
<accession>A0A1D8GGD1</accession>
<keyword evidence="8" id="KW-1185">Reference proteome</keyword>
<evidence type="ECO:0008006" key="9">
    <source>
        <dbReference type="Google" id="ProtNLM"/>
    </source>
</evidence>
<dbReference type="GO" id="GO:0016987">
    <property type="term" value="F:sigma factor activity"/>
    <property type="evidence" value="ECO:0007669"/>
    <property type="project" value="UniProtKB-KW"/>
</dbReference>
<keyword evidence="4" id="KW-0804">Transcription</keyword>
<keyword evidence="3" id="KW-0731">Sigma factor</keyword>
<dbReference type="EMBL" id="CP017269">
    <property type="protein sequence ID" value="AOT69943.1"/>
    <property type="molecule type" value="Genomic_DNA"/>
</dbReference>
<dbReference type="InterPro" id="IPR013249">
    <property type="entry name" value="RNA_pol_sigma70_r4_t2"/>
</dbReference>
<protein>
    <recommendedName>
        <fullName evidence="9">RNA polymerase subunit sigma-24</fullName>
    </recommendedName>
</protein>
<evidence type="ECO:0000313" key="8">
    <source>
        <dbReference type="Proteomes" id="UP000095743"/>
    </source>
</evidence>
<dbReference type="InterPro" id="IPR013325">
    <property type="entry name" value="RNA_pol_sigma_r2"/>
</dbReference>
<keyword evidence="2" id="KW-0805">Transcription regulation</keyword>
<dbReference type="PANTHER" id="PTHR43133">
    <property type="entry name" value="RNA POLYMERASE ECF-TYPE SIGMA FACTO"/>
    <property type="match status" value="1"/>
</dbReference>
<dbReference type="GO" id="GO:0003677">
    <property type="term" value="F:DNA binding"/>
    <property type="evidence" value="ECO:0007669"/>
    <property type="project" value="InterPro"/>
</dbReference>
<feature type="domain" description="RNA polymerase sigma factor 70 region 4 type 2" evidence="6">
    <location>
        <begin position="117"/>
        <end position="169"/>
    </location>
</feature>
<dbReference type="Gene3D" id="1.10.1740.10">
    <property type="match status" value="1"/>
</dbReference>
<proteinExistence type="inferred from homology"/>
<comment type="similarity">
    <text evidence="1">Belongs to the sigma-70 factor family. ECF subfamily.</text>
</comment>
<dbReference type="SUPFAM" id="SSF88659">
    <property type="entry name" value="Sigma3 and sigma4 domains of RNA polymerase sigma factors"/>
    <property type="match status" value="1"/>
</dbReference>
<dbReference type="InterPro" id="IPR013324">
    <property type="entry name" value="RNA_pol_sigma_r3/r4-like"/>
</dbReference>
<sequence>MDRVTLIKRCQLGDRESFEQLYRIYSKNAMGTAYLIAGHKGIAEDIVQEAFFQCYREIKKLKEPSAFDVWFYKLLIRLAWKMSAKHQNIPFIEKGIHRDLHCDGTSGTTEDLIANRLLIHEAIEKLSPPLKTVIILYYFNDMTIKQISMVLGCFQGTVKSRLHNAKKLLQKELCEILDEDTIKMIYRGKECRMND</sequence>
<reference evidence="7 8" key="1">
    <citation type="submission" date="2016-09" db="EMBL/GenBank/DDBJ databases">
        <title>Genomic analysis reveals versatility of anaerobic energy metabolism of Geosporobacter ferrireducens IRF9 of phylum Firmicutes.</title>
        <authorList>
            <person name="Kim S.-J."/>
        </authorList>
    </citation>
    <scope>NUCLEOTIDE SEQUENCE [LARGE SCALE GENOMIC DNA]</scope>
    <source>
        <strain evidence="7 8">IRF9</strain>
    </source>
</reference>
<dbReference type="InterPro" id="IPR007627">
    <property type="entry name" value="RNA_pol_sigma70_r2"/>
</dbReference>
<dbReference type="KEGG" id="gfe:Gferi_10315"/>
<dbReference type="Pfam" id="PF08281">
    <property type="entry name" value="Sigma70_r4_2"/>
    <property type="match status" value="1"/>
</dbReference>
<evidence type="ECO:0000256" key="1">
    <source>
        <dbReference type="ARBA" id="ARBA00010641"/>
    </source>
</evidence>
<dbReference type="InterPro" id="IPR036388">
    <property type="entry name" value="WH-like_DNA-bd_sf"/>
</dbReference>
<evidence type="ECO:0000256" key="4">
    <source>
        <dbReference type="ARBA" id="ARBA00023163"/>
    </source>
</evidence>
<dbReference type="InterPro" id="IPR014284">
    <property type="entry name" value="RNA_pol_sigma-70_dom"/>
</dbReference>
<evidence type="ECO:0000259" key="6">
    <source>
        <dbReference type="Pfam" id="PF08281"/>
    </source>
</evidence>
<dbReference type="Proteomes" id="UP000095743">
    <property type="component" value="Chromosome"/>
</dbReference>
<name>A0A1D8GGD1_9FIRM</name>
<dbReference type="SUPFAM" id="SSF88946">
    <property type="entry name" value="Sigma2 domain of RNA polymerase sigma factors"/>
    <property type="match status" value="1"/>
</dbReference>
<evidence type="ECO:0000259" key="5">
    <source>
        <dbReference type="Pfam" id="PF04542"/>
    </source>
</evidence>
<gene>
    <name evidence="7" type="ORF">Gferi_10315</name>
</gene>